<dbReference type="PROSITE" id="PS00198">
    <property type="entry name" value="4FE4S_FER_1"/>
    <property type="match status" value="1"/>
</dbReference>
<dbReference type="InterPro" id="IPR052378">
    <property type="entry name" value="NosR_regulator"/>
</dbReference>
<feature type="transmembrane region" description="Helical" evidence="4">
    <location>
        <begin position="444"/>
        <end position="464"/>
    </location>
</feature>
<keyword evidence="4" id="KW-0812">Transmembrane</keyword>
<proteinExistence type="predicted"/>
<dbReference type="AlphaFoldDB" id="A0A3B1C530"/>
<feature type="transmembrane region" description="Helical" evidence="4">
    <location>
        <begin position="404"/>
        <end position="424"/>
    </location>
</feature>
<organism evidence="6">
    <name type="scientific">hydrothermal vent metagenome</name>
    <dbReference type="NCBI Taxonomy" id="652676"/>
    <lineage>
        <taxon>unclassified sequences</taxon>
        <taxon>metagenomes</taxon>
        <taxon>ecological metagenomes</taxon>
    </lineage>
</organism>
<name>A0A3B1C530_9ZZZZ</name>
<protein>
    <submittedName>
        <fullName evidence="6">Nitrogen assimilation regulatory protein</fullName>
    </submittedName>
</protein>
<feature type="transmembrane region" description="Helical" evidence="4">
    <location>
        <begin position="379"/>
        <end position="398"/>
    </location>
</feature>
<reference evidence="6" key="1">
    <citation type="submission" date="2018-06" db="EMBL/GenBank/DDBJ databases">
        <authorList>
            <person name="Zhirakovskaya E."/>
        </authorList>
    </citation>
    <scope>NUCLEOTIDE SEQUENCE</scope>
</reference>
<feature type="domain" description="4Fe-4S ferredoxin-type" evidence="5">
    <location>
        <begin position="257"/>
        <end position="286"/>
    </location>
</feature>
<evidence type="ECO:0000259" key="5">
    <source>
        <dbReference type="PROSITE" id="PS51379"/>
    </source>
</evidence>
<sequence length="505" mass="57027">MIMTHPGLPEPWGYLVWGFMLALGLWSLIAKVPMQLERRTFSLDDFWLSRPLVRFMLHSPWLLRLLKLVVVALFLLVIIAGLYGTPIAGRNLATVLTWNIWWAGLIVSIFFLGSAWCAVCPWDTLASWMVRPRLWFGKINNSLDLKVPRYLRSVWPALLMFIGLTWLELGVGVTTSPYATALLSLLMVVLATLAMALFKNKAFCRYICPVGRTVGFYAQLAPVELRPIKPDVCAACTTLECYNGSDSVDPCPTQLVMGTLTQNTYCTSCGNCARSCPQQNVSWRLRPPSHEAVADARPHWDEAWFMLGLLALTAFHGLTMMPFWEQWMSALAQKIGDSGQLLASFSIGLMLSLLLPALLYALTIFVLQRLNHKHVEFRALFTGMAFVTLPLAFAYHIAHNLNHLVREGVGLAAMFLNPLGIGLAPLSMAEKHQRHFDMLMSQDLLFTLQGLLMMFGFWIAIKVLRHRGQRLLPSAGWRLLPVLIFIIVINGFHLWLLMQPMIMRM</sequence>
<evidence type="ECO:0000256" key="1">
    <source>
        <dbReference type="ARBA" id="ARBA00004236"/>
    </source>
</evidence>
<feature type="transmembrane region" description="Helical" evidence="4">
    <location>
        <begin position="12"/>
        <end position="29"/>
    </location>
</feature>
<dbReference type="PROSITE" id="PS51379">
    <property type="entry name" value="4FE4S_FER_2"/>
    <property type="match status" value="1"/>
</dbReference>
<evidence type="ECO:0000256" key="3">
    <source>
        <dbReference type="ARBA" id="ARBA00023136"/>
    </source>
</evidence>
<gene>
    <name evidence="6" type="ORF">MNBD_GAMMA24-777</name>
</gene>
<dbReference type="PANTHER" id="PTHR30224">
    <property type="entry name" value="ELECTRON TRANSPORT PROTEIN"/>
    <property type="match status" value="1"/>
</dbReference>
<dbReference type="Pfam" id="PF12801">
    <property type="entry name" value="Fer4_5"/>
    <property type="match status" value="2"/>
</dbReference>
<dbReference type="SUPFAM" id="SSF54862">
    <property type="entry name" value="4Fe-4S ferredoxins"/>
    <property type="match status" value="1"/>
</dbReference>
<dbReference type="PANTHER" id="PTHR30224:SF4">
    <property type="entry name" value="ELECTRON TRANSPORT PROTEIN YCCM-RELATED"/>
    <property type="match status" value="1"/>
</dbReference>
<keyword evidence="2" id="KW-1003">Cell membrane</keyword>
<feature type="transmembrane region" description="Helical" evidence="4">
    <location>
        <begin position="100"/>
        <end position="130"/>
    </location>
</feature>
<feature type="transmembrane region" description="Helical" evidence="4">
    <location>
        <begin position="304"/>
        <end position="324"/>
    </location>
</feature>
<feature type="transmembrane region" description="Helical" evidence="4">
    <location>
        <begin position="344"/>
        <end position="367"/>
    </location>
</feature>
<keyword evidence="3 4" id="KW-0472">Membrane</keyword>
<feature type="transmembrane region" description="Helical" evidence="4">
    <location>
        <begin position="65"/>
        <end position="88"/>
    </location>
</feature>
<dbReference type="InterPro" id="IPR017896">
    <property type="entry name" value="4Fe4S_Fe-S-bd"/>
</dbReference>
<feature type="transmembrane region" description="Helical" evidence="4">
    <location>
        <begin position="179"/>
        <end position="198"/>
    </location>
</feature>
<dbReference type="GO" id="GO:0005886">
    <property type="term" value="C:plasma membrane"/>
    <property type="evidence" value="ECO:0007669"/>
    <property type="project" value="UniProtKB-SubCell"/>
</dbReference>
<feature type="transmembrane region" description="Helical" evidence="4">
    <location>
        <begin position="150"/>
        <end position="167"/>
    </location>
</feature>
<dbReference type="InterPro" id="IPR017900">
    <property type="entry name" value="4Fe4S_Fe_S_CS"/>
</dbReference>
<accession>A0A3B1C530</accession>
<evidence type="ECO:0000256" key="2">
    <source>
        <dbReference type="ARBA" id="ARBA00022475"/>
    </source>
</evidence>
<comment type="subcellular location">
    <subcellularLocation>
        <location evidence="1">Cell membrane</location>
    </subcellularLocation>
</comment>
<evidence type="ECO:0000313" key="6">
    <source>
        <dbReference type="EMBL" id="VAX12017.1"/>
    </source>
</evidence>
<evidence type="ECO:0000256" key="4">
    <source>
        <dbReference type="SAM" id="Phobius"/>
    </source>
</evidence>
<feature type="transmembrane region" description="Helical" evidence="4">
    <location>
        <begin position="476"/>
        <end position="497"/>
    </location>
</feature>
<keyword evidence="4" id="KW-1133">Transmembrane helix</keyword>
<dbReference type="EMBL" id="UOFZ01000009">
    <property type="protein sequence ID" value="VAX12017.1"/>
    <property type="molecule type" value="Genomic_DNA"/>
</dbReference>